<feature type="signal peptide" evidence="5">
    <location>
        <begin position="1"/>
        <end position="21"/>
    </location>
</feature>
<sequence>MHLLSFVGLITLASLCCLGAARDKSEFDFILLTREWPFSFCSVTSCKHKELLQKRFNIHGLWAESKDSPSKPPMFCNSTAFNESELGPLRDELQKSWMDLLNPKGSPLYFWREEFKKHGSCVATDPRFNTTFLYFKAALQLNQKYNLSEMLQKGGVTPSSTPIDASKIRSALQSAFGFKPMVRCAKTNGQTFLYELRLCFAKDLSPNDCNEEPQPARPFTVWGVLEKTAAQLHQMLFGWSTPGSVWLPRRSNGTYECGDGELVLLPDAAQR</sequence>
<dbReference type="OrthoDB" id="435754at2759"/>
<evidence type="ECO:0000313" key="7">
    <source>
        <dbReference type="Proteomes" id="UP000215902"/>
    </source>
</evidence>
<dbReference type="PANTHER" id="PTHR11240">
    <property type="entry name" value="RIBONUCLEASE T2"/>
    <property type="match status" value="1"/>
</dbReference>
<evidence type="ECO:0000256" key="4">
    <source>
        <dbReference type="RuleBase" id="RU004328"/>
    </source>
</evidence>
<dbReference type="PANTHER" id="PTHR11240:SF22">
    <property type="entry name" value="RIBONUCLEASE T2"/>
    <property type="match status" value="1"/>
</dbReference>
<dbReference type="EMBL" id="NIVC01000195">
    <property type="protein sequence ID" value="PAA88365.1"/>
    <property type="molecule type" value="Genomic_DNA"/>
</dbReference>
<organism evidence="6 7">
    <name type="scientific">Macrostomum lignano</name>
    <dbReference type="NCBI Taxonomy" id="282301"/>
    <lineage>
        <taxon>Eukaryota</taxon>
        <taxon>Metazoa</taxon>
        <taxon>Spiralia</taxon>
        <taxon>Lophotrochozoa</taxon>
        <taxon>Platyhelminthes</taxon>
        <taxon>Rhabditophora</taxon>
        <taxon>Macrostomorpha</taxon>
        <taxon>Macrostomida</taxon>
        <taxon>Macrostomidae</taxon>
        <taxon>Macrostomum</taxon>
    </lineage>
</organism>
<dbReference type="AlphaFoldDB" id="A0A267GQR3"/>
<comment type="caution">
    <text evidence="6">The sequence shown here is derived from an EMBL/GenBank/DDBJ whole genome shotgun (WGS) entry which is preliminary data.</text>
</comment>
<keyword evidence="2" id="KW-1015">Disulfide bond</keyword>
<dbReference type="GO" id="GO:0033897">
    <property type="term" value="F:ribonuclease T2 activity"/>
    <property type="evidence" value="ECO:0007669"/>
    <property type="project" value="InterPro"/>
</dbReference>
<protein>
    <submittedName>
        <fullName evidence="6">Uncharacterized protein</fullName>
    </submittedName>
</protein>
<dbReference type="InterPro" id="IPR036430">
    <property type="entry name" value="RNase_T2-like_sf"/>
</dbReference>
<dbReference type="CDD" id="cd01061">
    <property type="entry name" value="RNase_T2_euk"/>
    <property type="match status" value="1"/>
</dbReference>
<dbReference type="STRING" id="282301.A0A267GQR3"/>
<reference evidence="6 7" key="1">
    <citation type="submission" date="2017-06" db="EMBL/GenBank/DDBJ databases">
        <title>A platform for efficient transgenesis in Macrostomum lignano, a flatworm model organism for stem cell research.</title>
        <authorList>
            <person name="Berezikov E."/>
        </authorList>
    </citation>
    <scope>NUCLEOTIDE SEQUENCE [LARGE SCALE GENOMIC DNA]</scope>
    <source>
        <strain evidence="6">DV1</strain>
        <tissue evidence="6">Whole organism</tissue>
    </source>
</reference>
<feature type="active site" evidence="3">
    <location>
        <position position="59"/>
    </location>
</feature>
<evidence type="ECO:0000313" key="6">
    <source>
        <dbReference type="EMBL" id="PAA88365.1"/>
    </source>
</evidence>
<keyword evidence="7" id="KW-1185">Reference proteome</keyword>
<name>A0A267GQR3_9PLAT</name>
<dbReference type="SUPFAM" id="SSF55895">
    <property type="entry name" value="Ribonuclease Rh-like"/>
    <property type="match status" value="1"/>
</dbReference>
<feature type="active site" evidence="3">
    <location>
        <position position="114"/>
    </location>
</feature>
<keyword evidence="5" id="KW-0732">Signal</keyword>
<dbReference type="GO" id="GO:0003723">
    <property type="term" value="F:RNA binding"/>
    <property type="evidence" value="ECO:0007669"/>
    <property type="project" value="InterPro"/>
</dbReference>
<evidence type="ECO:0000256" key="3">
    <source>
        <dbReference type="PIRSR" id="PIRSR633697-1"/>
    </source>
</evidence>
<dbReference type="Gene3D" id="3.90.730.10">
    <property type="entry name" value="Ribonuclease T2-like"/>
    <property type="match status" value="1"/>
</dbReference>
<comment type="similarity">
    <text evidence="1 4">Belongs to the RNase T2 family.</text>
</comment>
<dbReference type="Proteomes" id="UP000215902">
    <property type="component" value="Unassembled WGS sequence"/>
</dbReference>
<feature type="chain" id="PRO_5013397563" evidence="5">
    <location>
        <begin position="22"/>
        <end position="271"/>
    </location>
</feature>
<evidence type="ECO:0000256" key="5">
    <source>
        <dbReference type="SAM" id="SignalP"/>
    </source>
</evidence>
<dbReference type="GO" id="GO:0005576">
    <property type="term" value="C:extracellular region"/>
    <property type="evidence" value="ECO:0007669"/>
    <property type="project" value="TreeGrafter"/>
</dbReference>
<evidence type="ECO:0000256" key="1">
    <source>
        <dbReference type="ARBA" id="ARBA00007469"/>
    </source>
</evidence>
<dbReference type="InterPro" id="IPR001568">
    <property type="entry name" value="RNase_T2-like"/>
</dbReference>
<dbReference type="GO" id="GO:0006401">
    <property type="term" value="P:RNA catabolic process"/>
    <property type="evidence" value="ECO:0007669"/>
    <property type="project" value="TreeGrafter"/>
</dbReference>
<feature type="active site" evidence="3">
    <location>
        <position position="118"/>
    </location>
</feature>
<gene>
    <name evidence="6" type="ORF">BOX15_Mlig024231g1</name>
</gene>
<evidence type="ECO:0000256" key="2">
    <source>
        <dbReference type="ARBA" id="ARBA00023157"/>
    </source>
</evidence>
<proteinExistence type="inferred from homology"/>
<dbReference type="InterPro" id="IPR033697">
    <property type="entry name" value="Ribonuclease_T2_eukaryotic"/>
</dbReference>
<dbReference type="Pfam" id="PF00445">
    <property type="entry name" value="Ribonuclease_T2"/>
    <property type="match status" value="1"/>
</dbReference>
<accession>A0A267GQR3</accession>